<reference evidence="2 3" key="1">
    <citation type="journal article" date="2023" name="bioRxiv">
        <title>High-quality genome assemblies of four members of thePodospora anserinaspecies complex.</title>
        <authorList>
            <person name="Ament-Velasquez S.L."/>
            <person name="Vogan A.A."/>
            <person name="Wallerman O."/>
            <person name="Hartmann F."/>
            <person name="Gautier V."/>
            <person name="Silar P."/>
            <person name="Giraud T."/>
            <person name="Johannesson H."/>
        </authorList>
    </citation>
    <scope>NUCLEOTIDE SEQUENCE [LARGE SCALE GENOMIC DNA]</scope>
    <source>
        <strain evidence="2 3">CBS 415.72m</strain>
    </source>
</reference>
<dbReference type="RefSeq" id="XP_062744182.1">
    <property type="nucleotide sequence ID" value="XM_062883440.1"/>
</dbReference>
<keyword evidence="3" id="KW-1185">Reference proteome</keyword>
<comment type="caution">
    <text evidence="2">The sequence shown here is derived from an EMBL/GenBank/DDBJ whole genome shotgun (WGS) entry which is preliminary data.</text>
</comment>
<organism evidence="2 3">
    <name type="scientific">Podospora pseudocomata</name>
    <dbReference type="NCBI Taxonomy" id="2093779"/>
    <lineage>
        <taxon>Eukaryota</taxon>
        <taxon>Fungi</taxon>
        <taxon>Dikarya</taxon>
        <taxon>Ascomycota</taxon>
        <taxon>Pezizomycotina</taxon>
        <taxon>Sordariomycetes</taxon>
        <taxon>Sordariomycetidae</taxon>
        <taxon>Sordariales</taxon>
        <taxon>Podosporaceae</taxon>
        <taxon>Podospora</taxon>
    </lineage>
</organism>
<dbReference type="EMBL" id="JAFFHA010000005">
    <property type="protein sequence ID" value="KAK4655207.1"/>
    <property type="molecule type" value="Genomic_DNA"/>
</dbReference>
<gene>
    <name evidence="2" type="ORF">QC762_0047610</name>
</gene>
<dbReference type="Proteomes" id="UP001323405">
    <property type="component" value="Unassembled WGS sequence"/>
</dbReference>
<dbReference type="GeneID" id="87903035"/>
<proteinExistence type="predicted"/>
<evidence type="ECO:0000256" key="1">
    <source>
        <dbReference type="SAM" id="MobiDB-lite"/>
    </source>
</evidence>
<name>A0ABR0GHT7_9PEZI</name>
<accession>A0ABR0GHT7</accession>
<feature type="region of interest" description="Disordered" evidence="1">
    <location>
        <begin position="1"/>
        <end position="20"/>
    </location>
</feature>
<protein>
    <submittedName>
        <fullName evidence="2">Uncharacterized protein</fullName>
    </submittedName>
</protein>
<evidence type="ECO:0000313" key="3">
    <source>
        <dbReference type="Proteomes" id="UP001323405"/>
    </source>
</evidence>
<evidence type="ECO:0000313" key="2">
    <source>
        <dbReference type="EMBL" id="KAK4655207.1"/>
    </source>
</evidence>
<sequence>MANQSPANPTIERSADRPTKMEAMATHDAVQWINNAYTRGEPPIMTFSLFQMDTLRYVLGEDPISESMATYGKLWQCPLNAGFYHDLV</sequence>